<evidence type="ECO:0000313" key="2">
    <source>
        <dbReference type="Proteomes" id="UP000886595"/>
    </source>
</evidence>
<gene>
    <name evidence="1" type="ORF">Bca52824_017653</name>
</gene>
<protein>
    <submittedName>
        <fullName evidence="1">Uncharacterized protein</fullName>
    </submittedName>
</protein>
<reference evidence="1 2" key="1">
    <citation type="submission" date="2020-02" db="EMBL/GenBank/DDBJ databases">
        <authorList>
            <person name="Ma Q."/>
            <person name="Huang Y."/>
            <person name="Song X."/>
            <person name="Pei D."/>
        </authorList>
    </citation>
    <scope>NUCLEOTIDE SEQUENCE [LARGE SCALE GENOMIC DNA]</scope>
    <source>
        <strain evidence="1">Sxm20200214</strain>
        <tissue evidence="1">Leaf</tissue>
    </source>
</reference>
<dbReference type="AlphaFoldDB" id="A0A8X7VNG4"/>
<dbReference type="EMBL" id="JAAMPC010000004">
    <property type="protein sequence ID" value="KAG2314531.1"/>
    <property type="molecule type" value="Genomic_DNA"/>
</dbReference>
<sequence>MNLGGKYTEEDIVYNCILSSPKCCTPTSQPQEGIGEFAWMTKANEEVVAAMIHHLTLEILRRRSCTKLIVGEAMVELQGTAET</sequence>
<organism evidence="1 2">
    <name type="scientific">Brassica carinata</name>
    <name type="common">Ethiopian mustard</name>
    <name type="synonym">Abyssinian cabbage</name>
    <dbReference type="NCBI Taxonomy" id="52824"/>
    <lineage>
        <taxon>Eukaryota</taxon>
        <taxon>Viridiplantae</taxon>
        <taxon>Streptophyta</taxon>
        <taxon>Embryophyta</taxon>
        <taxon>Tracheophyta</taxon>
        <taxon>Spermatophyta</taxon>
        <taxon>Magnoliopsida</taxon>
        <taxon>eudicotyledons</taxon>
        <taxon>Gunneridae</taxon>
        <taxon>Pentapetalae</taxon>
        <taxon>rosids</taxon>
        <taxon>malvids</taxon>
        <taxon>Brassicales</taxon>
        <taxon>Brassicaceae</taxon>
        <taxon>Brassiceae</taxon>
        <taxon>Brassica</taxon>
    </lineage>
</organism>
<keyword evidence="2" id="KW-1185">Reference proteome</keyword>
<dbReference type="Proteomes" id="UP000886595">
    <property type="component" value="Unassembled WGS sequence"/>
</dbReference>
<evidence type="ECO:0000313" key="1">
    <source>
        <dbReference type="EMBL" id="KAG2314531.1"/>
    </source>
</evidence>
<proteinExistence type="predicted"/>
<accession>A0A8X7VNG4</accession>
<name>A0A8X7VNG4_BRACI</name>
<comment type="caution">
    <text evidence="1">The sequence shown here is derived from an EMBL/GenBank/DDBJ whole genome shotgun (WGS) entry which is preliminary data.</text>
</comment>